<feature type="transmembrane region" description="Helical" evidence="7">
    <location>
        <begin position="204"/>
        <end position="224"/>
    </location>
</feature>
<feature type="transmembrane region" description="Helical" evidence="7">
    <location>
        <begin position="97"/>
        <end position="121"/>
    </location>
</feature>
<dbReference type="OrthoDB" id="8683688at2"/>
<dbReference type="GO" id="GO:0055085">
    <property type="term" value="P:transmembrane transport"/>
    <property type="evidence" value="ECO:0007669"/>
    <property type="project" value="InterPro"/>
</dbReference>
<keyword evidence="4 7" id="KW-0812">Transmembrane</keyword>
<dbReference type="PANTHER" id="PTHR36838:SF1">
    <property type="entry name" value="SLR1864 PROTEIN"/>
    <property type="match status" value="1"/>
</dbReference>
<dbReference type="AlphaFoldDB" id="B1Y7Q8"/>
<dbReference type="KEGG" id="lch:Lcho_0231"/>
<dbReference type="Pfam" id="PF03547">
    <property type="entry name" value="Mem_trans"/>
    <property type="match status" value="1"/>
</dbReference>
<proteinExistence type="predicted"/>
<dbReference type="STRING" id="395495.Lcho_0231"/>
<evidence type="ECO:0000256" key="5">
    <source>
        <dbReference type="ARBA" id="ARBA00022989"/>
    </source>
</evidence>
<evidence type="ECO:0000313" key="8">
    <source>
        <dbReference type="EMBL" id="ACB32506.1"/>
    </source>
</evidence>
<keyword evidence="3" id="KW-1003">Cell membrane</keyword>
<feature type="transmembrane region" description="Helical" evidence="7">
    <location>
        <begin position="161"/>
        <end position="192"/>
    </location>
</feature>
<gene>
    <name evidence="8" type="ordered locus">Lcho_0231</name>
</gene>
<name>B1Y7Q8_LEPCP</name>
<feature type="transmembrane region" description="Helical" evidence="7">
    <location>
        <begin position="66"/>
        <end position="85"/>
    </location>
</feature>
<feature type="transmembrane region" description="Helical" evidence="7">
    <location>
        <begin position="6"/>
        <end position="23"/>
    </location>
</feature>
<keyword evidence="2" id="KW-0813">Transport</keyword>
<feature type="transmembrane region" description="Helical" evidence="7">
    <location>
        <begin position="35"/>
        <end position="54"/>
    </location>
</feature>
<evidence type="ECO:0000256" key="1">
    <source>
        <dbReference type="ARBA" id="ARBA00004141"/>
    </source>
</evidence>
<keyword evidence="6 7" id="KW-0472">Membrane</keyword>
<reference evidence="8 9" key="1">
    <citation type="submission" date="2008-03" db="EMBL/GenBank/DDBJ databases">
        <title>Complete sequence of Leptothrix cholodnii SP-6.</title>
        <authorList>
            <consortium name="US DOE Joint Genome Institute"/>
            <person name="Copeland A."/>
            <person name="Lucas S."/>
            <person name="Lapidus A."/>
            <person name="Glavina del Rio T."/>
            <person name="Dalin E."/>
            <person name="Tice H."/>
            <person name="Bruce D."/>
            <person name="Goodwin L."/>
            <person name="Pitluck S."/>
            <person name="Chertkov O."/>
            <person name="Brettin T."/>
            <person name="Detter J.C."/>
            <person name="Han C."/>
            <person name="Kuske C.R."/>
            <person name="Schmutz J."/>
            <person name="Larimer F."/>
            <person name="Land M."/>
            <person name="Hauser L."/>
            <person name="Kyrpides N."/>
            <person name="Lykidis A."/>
            <person name="Emerson D."/>
            <person name="Richardson P."/>
        </authorList>
    </citation>
    <scope>NUCLEOTIDE SEQUENCE [LARGE SCALE GENOMIC DNA]</scope>
    <source>
        <strain evidence="9">ATCC 51168 / LMG 8142 / SP-6</strain>
    </source>
</reference>
<protein>
    <submittedName>
        <fullName evidence="8">Auxin Efflux Carrier</fullName>
    </submittedName>
</protein>
<feature type="transmembrane region" description="Helical" evidence="7">
    <location>
        <begin position="266"/>
        <end position="285"/>
    </location>
</feature>
<sequence length="318" mass="33212">MTWDLAYKLLALFAMIAIGYGATRLGVLGGADGQRALASAAFGLFLPALLFRTTAGIDLSDLPGPLLLAFFGPLVLWALAIWYVYRRRGPAHPADPAVRAVSLSFGNTVQVGLPFAAALFGEAGLQLHLAIVSLHALVLLSLLTVLAEVDIAHAAARRGSAAALGSLLLTIARQTLIHPVVLPVLAGLAWHLTGWQLHPVADNMLLTLGQAGVPLCLVLIGASLAQYGLGSSWQRLLGLVMLKLLLLPAIVAALGVWVFGLRGLPLAVLVMAAALPSGSNALLFAQRYRTLEGEASAAIVLSTLGFALTAPLWLSLLL</sequence>
<evidence type="ECO:0000256" key="2">
    <source>
        <dbReference type="ARBA" id="ARBA00022448"/>
    </source>
</evidence>
<feature type="transmembrane region" description="Helical" evidence="7">
    <location>
        <begin position="297"/>
        <end position="316"/>
    </location>
</feature>
<dbReference type="HOGENOM" id="CLU_056175_2_1_4"/>
<evidence type="ECO:0000256" key="3">
    <source>
        <dbReference type="ARBA" id="ARBA00022475"/>
    </source>
</evidence>
<comment type="subcellular location">
    <subcellularLocation>
        <location evidence="1">Membrane</location>
        <topology evidence="1">Multi-pass membrane protein</topology>
    </subcellularLocation>
</comment>
<dbReference type="EMBL" id="CP001013">
    <property type="protein sequence ID" value="ACB32506.1"/>
    <property type="molecule type" value="Genomic_DNA"/>
</dbReference>
<evidence type="ECO:0000313" key="9">
    <source>
        <dbReference type="Proteomes" id="UP000001693"/>
    </source>
</evidence>
<keyword evidence="9" id="KW-1185">Reference proteome</keyword>
<accession>B1Y7Q8</accession>
<dbReference type="Proteomes" id="UP000001693">
    <property type="component" value="Chromosome"/>
</dbReference>
<organism evidence="8 9">
    <name type="scientific">Leptothrix cholodnii (strain ATCC 51168 / LMG 8142 / SP-6)</name>
    <name type="common">Leptothrix discophora (strain SP-6)</name>
    <dbReference type="NCBI Taxonomy" id="395495"/>
    <lineage>
        <taxon>Bacteria</taxon>
        <taxon>Pseudomonadati</taxon>
        <taxon>Pseudomonadota</taxon>
        <taxon>Betaproteobacteria</taxon>
        <taxon>Burkholderiales</taxon>
        <taxon>Sphaerotilaceae</taxon>
        <taxon>Leptothrix</taxon>
    </lineage>
</organism>
<feature type="transmembrane region" description="Helical" evidence="7">
    <location>
        <begin position="236"/>
        <end position="260"/>
    </location>
</feature>
<dbReference type="InterPro" id="IPR004776">
    <property type="entry name" value="Mem_transp_PIN-like"/>
</dbReference>
<evidence type="ECO:0000256" key="6">
    <source>
        <dbReference type="ARBA" id="ARBA00023136"/>
    </source>
</evidence>
<evidence type="ECO:0000256" key="7">
    <source>
        <dbReference type="SAM" id="Phobius"/>
    </source>
</evidence>
<evidence type="ECO:0000256" key="4">
    <source>
        <dbReference type="ARBA" id="ARBA00022692"/>
    </source>
</evidence>
<dbReference type="eggNOG" id="COG0679">
    <property type="taxonomic scope" value="Bacteria"/>
</dbReference>
<dbReference type="RefSeq" id="WP_012345268.1">
    <property type="nucleotide sequence ID" value="NC_010524.1"/>
</dbReference>
<dbReference type="PANTHER" id="PTHR36838">
    <property type="entry name" value="AUXIN EFFLUX CARRIER FAMILY PROTEIN"/>
    <property type="match status" value="1"/>
</dbReference>
<dbReference type="GO" id="GO:0016020">
    <property type="term" value="C:membrane"/>
    <property type="evidence" value="ECO:0007669"/>
    <property type="project" value="UniProtKB-SubCell"/>
</dbReference>
<keyword evidence="5 7" id="KW-1133">Transmembrane helix</keyword>
<feature type="transmembrane region" description="Helical" evidence="7">
    <location>
        <begin position="127"/>
        <end position="149"/>
    </location>
</feature>